<protein>
    <submittedName>
        <fullName evidence="7">LysE family translocator</fullName>
    </submittedName>
</protein>
<evidence type="ECO:0000256" key="4">
    <source>
        <dbReference type="ARBA" id="ARBA00022989"/>
    </source>
</evidence>
<dbReference type="InterPro" id="IPR001123">
    <property type="entry name" value="LeuE-type"/>
</dbReference>
<dbReference type="RefSeq" id="WP_408622512.1">
    <property type="nucleotide sequence ID" value="NZ_JBEQCT010000001.1"/>
</dbReference>
<sequence>MLVLALVPGPAVFAIIARSFSSGKLHALYMTAGIVCGDYFFIVLSLFGLSALAKVMGTTFIVIKYLSAIYLMWLGVKLLRTKRTSIDIKESKNSSLMSNFLTGLFITLGNPKAILFYVGFFPAFINVSHVGLNDVGFIMLAATLAFGSVNMCYSVLAVKAKNFFKSPKSSTIFNKTAGTIMVSTGVLVAIRA</sequence>
<proteinExistence type="predicted"/>
<dbReference type="Proteomes" id="UP001629953">
    <property type="component" value="Unassembled WGS sequence"/>
</dbReference>
<evidence type="ECO:0000256" key="6">
    <source>
        <dbReference type="SAM" id="Phobius"/>
    </source>
</evidence>
<dbReference type="PANTHER" id="PTHR30086">
    <property type="entry name" value="ARGININE EXPORTER PROTEIN ARGO"/>
    <property type="match status" value="1"/>
</dbReference>
<evidence type="ECO:0000256" key="3">
    <source>
        <dbReference type="ARBA" id="ARBA00022692"/>
    </source>
</evidence>
<accession>A0ABW9G2P4</accession>
<keyword evidence="4 6" id="KW-1133">Transmembrane helix</keyword>
<organism evidence="7 8">
    <name type="scientific">Celerinatantimonas yamalensis</name>
    <dbReference type="NCBI Taxonomy" id="559956"/>
    <lineage>
        <taxon>Bacteria</taxon>
        <taxon>Pseudomonadati</taxon>
        <taxon>Pseudomonadota</taxon>
        <taxon>Gammaproteobacteria</taxon>
        <taxon>Celerinatantimonadaceae</taxon>
        <taxon>Celerinatantimonas</taxon>
    </lineage>
</organism>
<feature type="transmembrane region" description="Helical" evidence="6">
    <location>
        <begin position="137"/>
        <end position="158"/>
    </location>
</feature>
<evidence type="ECO:0000313" key="8">
    <source>
        <dbReference type="Proteomes" id="UP001629953"/>
    </source>
</evidence>
<keyword evidence="3 6" id="KW-0812">Transmembrane</keyword>
<comment type="caution">
    <text evidence="7">The sequence shown here is derived from an EMBL/GenBank/DDBJ whole genome shotgun (WGS) entry which is preliminary data.</text>
</comment>
<dbReference type="PANTHER" id="PTHR30086:SF20">
    <property type="entry name" value="ARGININE EXPORTER PROTEIN ARGO-RELATED"/>
    <property type="match status" value="1"/>
</dbReference>
<evidence type="ECO:0000256" key="5">
    <source>
        <dbReference type="ARBA" id="ARBA00023136"/>
    </source>
</evidence>
<gene>
    <name evidence="7" type="ORF">ABUE30_01375</name>
</gene>
<feature type="transmembrane region" description="Helical" evidence="6">
    <location>
        <begin position="27"/>
        <end position="49"/>
    </location>
</feature>
<dbReference type="EMBL" id="JBEQCT010000001">
    <property type="protein sequence ID" value="MFM2483734.1"/>
    <property type="molecule type" value="Genomic_DNA"/>
</dbReference>
<keyword evidence="2" id="KW-1003">Cell membrane</keyword>
<keyword evidence="8" id="KW-1185">Reference proteome</keyword>
<keyword evidence="5 6" id="KW-0472">Membrane</keyword>
<evidence type="ECO:0000256" key="1">
    <source>
        <dbReference type="ARBA" id="ARBA00004651"/>
    </source>
</evidence>
<reference evidence="7 8" key="1">
    <citation type="journal article" date="2013" name="Int. J. Syst. Evol. Microbiol.">
        <title>Celerinatantimonas yamalensis sp. nov., a cold-adapted diazotrophic bacterium from a cold permafrost brine.</title>
        <authorList>
            <person name="Shcherbakova V."/>
            <person name="Chuvilskaya N."/>
            <person name="Rivkina E."/>
            <person name="Demidov N."/>
            <person name="Uchaeva V."/>
            <person name="Suetin S."/>
            <person name="Suzina N."/>
            <person name="Gilichinsky D."/>
        </authorList>
    </citation>
    <scope>NUCLEOTIDE SEQUENCE [LARGE SCALE GENOMIC DNA]</scope>
    <source>
        <strain evidence="7 8">C7</strain>
    </source>
</reference>
<feature type="transmembrane region" description="Helical" evidence="6">
    <location>
        <begin position="55"/>
        <end position="79"/>
    </location>
</feature>
<evidence type="ECO:0000313" key="7">
    <source>
        <dbReference type="EMBL" id="MFM2483734.1"/>
    </source>
</evidence>
<name>A0ABW9G2P4_9GAMM</name>
<comment type="subcellular location">
    <subcellularLocation>
        <location evidence="1">Cell membrane</location>
        <topology evidence="1">Multi-pass membrane protein</topology>
    </subcellularLocation>
</comment>
<evidence type="ECO:0000256" key="2">
    <source>
        <dbReference type="ARBA" id="ARBA00022475"/>
    </source>
</evidence>
<dbReference type="Pfam" id="PF01810">
    <property type="entry name" value="LysE"/>
    <property type="match status" value="1"/>
</dbReference>
<feature type="transmembrane region" description="Helical" evidence="6">
    <location>
        <begin position="100"/>
        <end position="125"/>
    </location>
</feature>